<evidence type="ECO:0000259" key="1">
    <source>
        <dbReference type="Pfam" id="PF14534"/>
    </source>
</evidence>
<reference evidence="2 3" key="1">
    <citation type="journal article" date="2023" name="Access Microbiol">
        <title>The genome of a steinernematid-associated Pseudomonas piscis bacterium encodes the biosynthesis of insect toxins.</title>
        <authorList>
            <person name="Awori R.M."/>
            <person name="Hendre P."/>
            <person name="Amugune N.O."/>
        </authorList>
    </citation>
    <scope>NUCLEOTIDE SEQUENCE [LARGE SCALE GENOMIC DNA]</scope>
    <source>
        <strain evidence="2 3">97</strain>
    </source>
</reference>
<dbReference type="GeneID" id="88856305"/>
<dbReference type="SUPFAM" id="SSF54427">
    <property type="entry name" value="NTF2-like"/>
    <property type="match status" value="1"/>
</dbReference>
<organism evidence="2 3">
    <name type="scientific">Xenorhabdus griffiniae</name>
    <dbReference type="NCBI Taxonomy" id="351672"/>
    <lineage>
        <taxon>Bacteria</taxon>
        <taxon>Pseudomonadati</taxon>
        <taxon>Pseudomonadota</taxon>
        <taxon>Gammaproteobacteria</taxon>
        <taxon>Enterobacterales</taxon>
        <taxon>Morganellaceae</taxon>
        <taxon>Xenorhabdus</taxon>
    </lineage>
</organism>
<evidence type="ECO:0000313" key="2">
    <source>
        <dbReference type="EMBL" id="WNH00616.1"/>
    </source>
</evidence>
<name>A0ABY9XDE6_9GAMM</name>
<dbReference type="Pfam" id="PF14534">
    <property type="entry name" value="DUF4440"/>
    <property type="match status" value="1"/>
</dbReference>
<dbReference type="InterPro" id="IPR027843">
    <property type="entry name" value="DUF4440"/>
</dbReference>
<evidence type="ECO:0000313" key="3">
    <source>
        <dbReference type="Proteomes" id="UP001300348"/>
    </source>
</evidence>
<keyword evidence="3" id="KW-1185">Reference proteome</keyword>
<protein>
    <submittedName>
        <fullName evidence="2">DUF4440 domain-containing protein</fullName>
    </submittedName>
</protein>
<dbReference type="Proteomes" id="UP001300348">
    <property type="component" value="Chromosome"/>
</dbReference>
<dbReference type="Gene3D" id="3.10.450.50">
    <property type="match status" value="1"/>
</dbReference>
<proteinExistence type="predicted"/>
<gene>
    <name evidence="2" type="ORF">QL112_012070</name>
</gene>
<dbReference type="InterPro" id="IPR032710">
    <property type="entry name" value="NTF2-like_dom_sf"/>
</dbReference>
<dbReference type="EMBL" id="CP133647">
    <property type="protein sequence ID" value="WNH00616.1"/>
    <property type="molecule type" value="Genomic_DNA"/>
</dbReference>
<feature type="domain" description="DUF4440" evidence="1">
    <location>
        <begin position="16"/>
        <end position="124"/>
    </location>
</feature>
<accession>A0ABY9XDE6</accession>
<dbReference type="RefSeq" id="WP_189761280.1">
    <property type="nucleotide sequence ID" value="NZ_CAWPOC010000106.1"/>
</dbReference>
<sequence>MYSENECRQHTETLISLIAKADKAITEEDFDFLMDFYTENGSLVVRDGFTVSGKPALHKAFLTIAQYFNHSLKVSQGKIKVIFGEDCALVLAETILSSKLENEASFDTIRKATYVFKLVNGNWLCAIDNSYGTDLLCEGR</sequence>